<sequence length="337" mass="36683">MRIAWTGGISQGKETAMSHETQGELRARAIEWHIRLRDGDDATWEAFAEWLAEDRRHADAYEEVESADQELDPLLPHVVIREAADDDSRFEDATPYEPPSRSRWWTWGAGGAIAASILLAVVLFPATGSDRYEVVTAPGERQVVALDATTEVTLNGGTRMTFDRKDPRFASLASGEAYFKVRHDEANPFRLIVGDNIVEDAGTIFNVVHTAGEVRVAVAEGKIVYNPGRAAVALDAGEALVDRRGAARIDVEDVPAQAVGSWKSGSLVYSSAPLSQVAEDIGRTLGIRIDVSPAVGMRPFSGTIVLDGSGVAQFERLSPALDVVIRKRDDTWVMTAR</sequence>
<dbReference type="PANTHER" id="PTHR30273">
    <property type="entry name" value="PERIPLASMIC SIGNAL SENSOR AND SIGMA FACTOR ACTIVATOR FECR-RELATED"/>
    <property type="match status" value="1"/>
</dbReference>
<accession>A0A2W5L2C2</accession>
<keyword evidence="1" id="KW-1133">Transmembrane helix</keyword>
<keyword evidence="1" id="KW-0472">Membrane</keyword>
<dbReference type="Pfam" id="PF16220">
    <property type="entry name" value="DUF4880"/>
    <property type="match status" value="1"/>
</dbReference>
<dbReference type="Proteomes" id="UP000248597">
    <property type="component" value="Unassembled WGS sequence"/>
</dbReference>
<proteinExistence type="predicted"/>
<dbReference type="InterPro" id="IPR032623">
    <property type="entry name" value="FecR_N"/>
</dbReference>
<protein>
    <submittedName>
        <fullName evidence="4">Iron dicitrate transport regulator FecR</fullName>
    </submittedName>
</protein>
<feature type="domain" description="FecR N-terminal" evidence="3">
    <location>
        <begin position="28"/>
        <end position="66"/>
    </location>
</feature>
<name>A0A2W5L2C2_SPHMC</name>
<evidence type="ECO:0000256" key="1">
    <source>
        <dbReference type="SAM" id="Phobius"/>
    </source>
</evidence>
<dbReference type="GO" id="GO:0016989">
    <property type="term" value="F:sigma factor antagonist activity"/>
    <property type="evidence" value="ECO:0007669"/>
    <property type="project" value="TreeGrafter"/>
</dbReference>
<evidence type="ECO:0000259" key="3">
    <source>
        <dbReference type="Pfam" id="PF16220"/>
    </source>
</evidence>
<feature type="domain" description="FecR protein" evidence="2">
    <location>
        <begin position="133"/>
        <end position="223"/>
    </location>
</feature>
<evidence type="ECO:0000313" key="5">
    <source>
        <dbReference type="Proteomes" id="UP000248597"/>
    </source>
</evidence>
<dbReference type="InterPro" id="IPR012373">
    <property type="entry name" value="Ferrdict_sens_TM"/>
</dbReference>
<dbReference type="PANTHER" id="PTHR30273:SF2">
    <property type="entry name" value="PROTEIN FECR"/>
    <property type="match status" value="1"/>
</dbReference>
<dbReference type="InterPro" id="IPR006860">
    <property type="entry name" value="FecR"/>
</dbReference>
<dbReference type="AlphaFoldDB" id="A0A2W5L2C2"/>
<dbReference type="Gene3D" id="2.60.120.1440">
    <property type="match status" value="1"/>
</dbReference>
<evidence type="ECO:0000259" key="2">
    <source>
        <dbReference type="Pfam" id="PF04773"/>
    </source>
</evidence>
<gene>
    <name evidence="4" type="ORF">DI569_11015</name>
</gene>
<dbReference type="Pfam" id="PF04773">
    <property type="entry name" value="FecR"/>
    <property type="match status" value="1"/>
</dbReference>
<feature type="transmembrane region" description="Helical" evidence="1">
    <location>
        <begin position="104"/>
        <end position="124"/>
    </location>
</feature>
<keyword evidence="1" id="KW-0812">Transmembrane</keyword>
<dbReference type="EMBL" id="QFPJ01000025">
    <property type="protein sequence ID" value="PZQ21668.1"/>
    <property type="molecule type" value="Genomic_DNA"/>
</dbReference>
<dbReference type="PIRSF" id="PIRSF018266">
    <property type="entry name" value="FecR"/>
    <property type="match status" value="1"/>
</dbReference>
<evidence type="ECO:0000313" key="4">
    <source>
        <dbReference type="EMBL" id="PZQ21668.1"/>
    </source>
</evidence>
<comment type="caution">
    <text evidence="4">The sequence shown here is derived from an EMBL/GenBank/DDBJ whole genome shotgun (WGS) entry which is preliminary data.</text>
</comment>
<organism evidence="4 5">
    <name type="scientific">Sphingopyxis macrogoltabida</name>
    <name type="common">Sphingomonas macrogoltabidus</name>
    <dbReference type="NCBI Taxonomy" id="33050"/>
    <lineage>
        <taxon>Bacteria</taxon>
        <taxon>Pseudomonadati</taxon>
        <taxon>Pseudomonadota</taxon>
        <taxon>Alphaproteobacteria</taxon>
        <taxon>Sphingomonadales</taxon>
        <taxon>Sphingomonadaceae</taxon>
        <taxon>Sphingopyxis</taxon>
    </lineage>
</organism>
<reference evidence="4 5" key="1">
    <citation type="submission" date="2017-08" db="EMBL/GenBank/DDBJ databases">
        <title>Infants hospitalized years apart are colonized by the same room-sourced microbial strains.</title>
        <authorList>
            <person name="Brooks B."/>
            <person name="Olm M.R."/>
            <person name="Firek B.A."/>
            <person name="Baker R."/>
            <person name="Thomas B.C."/>
            <person name="Morowitz M.J."/>
            <person name="Banfield J.F."/>
        </authorList>
    </citation>
    <scope>NUCLEOTIDE SEQUENCE [LARGE SCALE GENOMIC DNA]</scope>
    <source>
        <strain evidence="4">S2_005_003_R2_47</strain>
    </source>
</reference>